<evidence type="ECO:0000313" key="2">
    <source>
        <dbReference type="Proteomes" id="UP000264541"/>
    </source>
</evidence>
<dbReference type="EMBL" id="QVTE01000016">
    <property type="protein sequence ID" value="RFU70354.1"/>
    <property type="molecule type" value="Genomic_DNA"/>
</dbReference>
<organism evidence="1 2">
    <name type="scientific">Peribacillus saganii</name>
    <dbReference type="NCBI Taxonomy" id="2303992"/>
    <lineage>
        <taxon>Bacteria</taxon>
        <taxon>Bacillati</taxon>
        <taxon>Bacillota</taxon>
        <taxon>Bacilli</taxon>
        <taxon>Bacillales</taxon>
        <taxon>Bacillaceae</taxon>
        <taxon>Peribacillus</taxon>
    </lineage>
</organism>
<keyword evidence="2" id="KW-1185">Reference proteome</keyword>
<gene>
    <name evidence="1" type="ORF">D0469_07065</name>
</gene>
<evidence type="ECO:0000313" key="1">
    <source>
        <dbReference type="EMBL" id="RFU70354.1"/>
    </source>
</evidence>
<dbReference type="Pfam" id="PF13814">
    <property type="entry name" value="Replic_Relax"/>
    <property type="match status" value="1"/>
</dbReference>
<sequence>MKKNQRQESILLSLKKLDYLTRSQIQIIHDLKSDRNAQRVLKAMEEYLHVIKDGENIYYLNSKGRELIDCDKVRKSTGNIQHYIMRNYLYIVLGCPSEWENEMKITHIEGNEKITCRPDALIKKGDIYTVIEVDNTQTMKKNLEKIDKYRVLRQRGAFGFFAPKFIWITTTEHRRKELMAASQGLNVEVYTVSDFKNRER</sequence>
<evidence type="ECO:0008006" key="3">
    <source>
        <dbReference type="Google" id="ProtNLM"/>
    </source>
</evidence>
<comment type="caution">
    <text evidence="1">The sequence shown here is derived from an EMBL/GenBank/DDBJ whole genome shotgun (WGS) entry which is preliminary data.</text>
</comment>
<proteinExistence type="predicted"/>
<dbReference type="AlphaFoldDB" id="A0A372LS34"/>
<protein>
    <recommendedName>
        <fullName evidence="3">Replication-relaxation</fullName>
    </recommendedName>
</protein>
<name>A0A372LS34_9BACI</name>
<dbReference type="OrthoDB" id="2601083at2"/>
<accession>A0A372LS34</accession>
<dbReference type="InterPro" id="IPR025855">
    <property type="entry name" value="Replic_Relax"/>
</dbReference>
<reference evidence="1 2" key="1">
    <citation type="submission" date="2018-08" db="EMBL/GenBank/DDBJ databases">
        <title>Bacillus chawlae sp. nov., Bacillus glennii sp. nov., and Bacillus saganii sp. nov. Isolated from the Vehicle Assembly Building at Kennedy Space Center where the Viking Spacecraft were Assembled.</title>
        <authorList>
            <person name="Seuylemezian A."/>
            <person name="Vaishampayan P."/>
        </authorList>
    </citation>
    <scope>NUCLEOTIDE SEQUENCE [LARGE SCALE GENOMIC DNA]</scope>
    <source>
        <strain evidence="1 2">V47-23a</strain>
    </source>
</reference>
<dbReference type="Proteomes" id="UP000264541">
    <property type="component" value="Unassembled WGS sequence"/>
</dbReference>